<evidence type="ECO:0000256" key="9">
    <source>
        <dbReference type="ARBA" id="ARBA00023136"/>
    </source>
</evidence>
<dbReference type="InterPro" id="IPR048285">
    <property type="entry name" value="Integrin_alpha_Ig-like_2"/>
</dbReference>
<keyword evidence="8 13" id="KW-0401">Integrin</keyword>
<dbReference type="Gene3D" id="2.60.40.1510">
    <property type="entry name" value="ntegrin, alpha v. Chain A, domain 3"/>
    <property type="match status" value="1"/>
</dbReference>
<dbReference type="InterPro" id="IPR000413">
    <property type="entry name" value="Integrin_alpha"/>
</dbReference>
<reference evidence="16" key="1">
    <citation type="submission" date="2021-03" db="EMBL/GenBank/DDBJ databases">
        <authorList>
            <person name="Bekaert M."/>
        </authorList>
    </citation>
    <scope>NUCLEOTIDE SEQUENCE</scope>
</reference>
<keyword evidence="6 13" id="KW-0130">Cell adhesion</keyword>
<evidence type="ECO:0000256" key="4">
    <source>
        <dbReference type="ARBA" id="ARBA00022729"/>
    </source>
</evidence>
<dbReference type="PROSITE" id="PS00242">
    <property type="entry name" value="INTEGRIN_ALPHA"/>
    <property type="match status" value="1"/>
</dbReference>
<evidence type="ECO:0000256" key="6">
    <source>
        <dbReference type="ARBA" id="ARBA00022889"/>
    </source>
</evidence>
<comment type="caution">
    <text evidence="16">The sequence shown here is derived from an EMBL/GenBank/DDBJ whole genome shotgun (WGS) entry which is preliminary data.</text>
</comment>
<dbReference type="GO" id="GO:0033627">
    <property type="term" value="P:cell adhesion mediated by integrin"/>
    <property type="evidence" value="ECO:0007669"/>
    <property type="project" value="TreeGrafter"/>
</dbReference>
<dbReference type="PANTHER" id="PTHR23220">
    <property type="entry name" value="INTEGRIN ALPHA"/>
    <property type="match status" value="1"/>
</dbReference>
<dbReference type="InterPro" id="IPR032695">
    <property type="entry name" value="Integrin_dom_sf"/>
</dbReference>
<feature type="signal peptide" evidence="13">
    <location>
        <begin position="1"/>
        <end position="17"/>
    </location>
</feature>
<dbReference type="Pfam" id="PF08441">
    <property type="entry name" value="Integrin_A_Ig_1"/>
    <property type="match status" value="1"/>
</dbReference>
<dbReference type="OrthoDB" id="5573735at2759"/>
<dbReference type="InterPro" id="IPR028994">
    <property type="entry name" value="Integrin_alpha_N"/>
</dbReference>
<gene>
    <name evidence="16" type="ORF">MEDL_8446</name>
</gene>
<dbReference type="Gene3D" id="2.60.40.1460">
    <property type="entry name" value="Integrin domains. Chain A, domain 2"/>
    <property type="match status" value="1"/>
</dbReference>
<evidence type="ECO:0000259" key="15">
    <source>
        <dbReference type="Pfam" id="PF20805"/>
    </source>
</evidence>
<dbReference type="Pfam" id="PF01839">
    <property type="entry name" value="FG-GAP"/>
    <property type="match status" value="2"/>
</dbReference>
<evidence type="ECO:0000256" key="8">
    <source>
        <dbReference type="ARBA" id="ARBA00023037"/>
    </source>
</evidence>
<accession>A0A8S3QCD4</accession>
<dbReference type="Proteomes" id="UP000683360">
    <property type="component" value="Unassembled WGS sequence"/>
</dbReference>
<evidence type="ECO:0000256" key="1">
    <source>
        <dbReference type="ARBA" id="ARBA00004479"/>
    </source>
</evidence>
<keyword evidence="3 13" id="KW-0812">Transmembrane</keyword>
<keyword evidence="10 13" id="KW-0675">Receptor</keyword>
<feature type="repeat" description="FG-GAP" evidence="12">
    <location>
        <begin position="350"/>
        <end position="405"/>
    </location>
</feature>
<keyword evidence="4 13" id="KW-0732">Signal</keyword>
<evidence type="ECO:0000256" key="11">
    <source>
        <dbReference type="ARBA" id="ARBA00023180"/>
    </source>
</evidence>
<dbReference type="Gene3D" id="2.60.40.1530">
    <property type="entry name" value="ntegrin, alpha v. Chain A, domain 4"/>
    <property type="match status" value="1"/>
</dbReference>
<dbReference type="PRINTS" id="PR01185">
    <property type="entry name" value="INTEGRINA"/>
</dbReference>
<dbReference type="PROSITE" id="PS51470">
    <property type="entry name" value="FG_GAP"/>
    <property type="match status" value="2"/>
</dbReference>
<dbReference type="InterPro" id="IPR013519">
    <property type="entry name" value="Int_alpha_beta-p"/>
</dbReference>
<comment type="subcellular location">
    <subcellularLocation>
        <location evidence="1 13">Membrane</location>
        <topology evidence="1 13">Single-pass type I membrane protein</topology>
    </subcellularLocation>
</comment>
<comment type="similarity">
    <text evidence="2 13">Belongs to the integrin alpha chain family.</text>
</comment>
<evidence type="ECO:0000256" key="2">
    <source>
        <dbReference type="ARBA" id="ARBA00008054"/>
    </source>
</evidence>
<dbReference type="Gene3D" id="2.130.10.130">
    <property type="entry name" value="Integrin alpha, N-terminal"/>
    <property type="match status" value="1"/>
</dbReference>
<dbReference type="InterPro" id="IPR013517">
    <property type="entry name" value="FG-GAP"/>
</dbReference>
<dbReference type="EMBL" id="CAJPWZ010000459">
    <property type="protein sequence ID" value="CAG2193150.1"/>
    <property type="molecule type" value="Genomic_DNA"/>
</dbReference>
<evidence type="ECO:0000256" key="12">
    <source>
        <dbReference type="PROSITE-ProRule" id="PRU00803"/>
    </source>
</evidence>
<keyword evidence="5" id="KW-0677">Repeat</keyword>
<dbReference type="GO" id="GO:0098609">
    <property type="term" value="P:cell-cell adhesion"/>
    <property type="evidence" value="ECO:0007669"/>
    <property type="project" value="TreeGrafter"/>
</dbReference>
<feature type="domain" description="Integrin alpha first immunoglubulin-like" evidence="14">
    <location>
        <begin position="456"/>
        <end position="617"/>
    </location>
</feature>
<name>A0A8S3QCD4_MYTED</name>
<keyword evidence="11" id="KW-0325">Glycoprotein</keyword>
<dbReference type="SUPFAM" id="SSF69318">
    <property type="entry name" value="Integrin alpha N-terminal domain"/>
    <property type="match status" value="1"/>
</dbReference>
<evidence type="ECO:0000256" key="3">
    <source>
        <dbReference type="ARBA" id="ARBA00022692"/>
    </source>
</evidence>
<feature type="repeat" description="FG-GAP" evidence="12">
    <location>
        <begin position="269"/>
        <end position="346"/>
    </location>
</feature>
<keyword evidence="17" id="KW-1185">Reference proteome</keyword>
<evidence type="ECO:0000313" key="16">
    <source>
        <dbReference type="EMBL" id="CAG2193150.1"/>
    </source>
</evidence>
<evidence type="ECO:0000256" key="7">
    <source>
        <dbReference type="ARBA" id="ARBA00022989"/>
    </source>
</evidence>
<dbReference type="SUPFAM" id="SSF69179">
    <property type="entry name" value="Integrin domains"/>
    <property type="match status" value="3"/>
</dbReference>
<evidence type="ECO:0000256" key="13">
    <source>
        <dbReference type="RuleBase" id="RU003762"/>
    </source>
</evidence>
<dbReference type="InterPro" id="IPR018184">
    <property type="entry name" value="Integrin_alpha_C_CS"/>
</dbReference>
<dbReference type="GO" id="GO:0007229">
    <property type="term" value="P:integrin-mediated signaling pathway"/>
    <property type="evidence" value="ECO:0007669"/>
    <property type="project" value="UniProtKB-KW"/>
</dbReference>
<dbReference type="PANTHER" id="PTHR23220:SF122">
    <property type="entry name" value="INTEGRIN ALPHA-PS1"/>
    <property type="match status" value="1"/>
</dbReference>
<dbReference type="SMART" id="SM00191">
    <property type="entry name" value="Int_alpha"/>
    <property type="match status" value="4"/>
</dbReference>
<protein>
    <submittedName>
        <fullName evidence="16">ITGA9</fullName>
    </submittedName>
</protein>
<feature type="chain" id="PRO_5035969845" evidence="13">
    <location>
        <begin position="18"/>
        <end position="1048"/>
    </location>
</feature>
<dbReference type="GO" id="GO:0008305">
    <property type="term" value="C:integrin complex"/>
    <property type="evidence" value="ECO:0007669"/>
    <property type="project" value="InterPro"/>
</dbReference>
<feature type="transmembrane region" description="Helical" evidence="13">
    <location>
        <begin position="972"/>
        <end position="994"/>
    </location>
</feature>
<dbReference type="GO" id="GO:0005178">
    <property type="term" value="F:integrin binding"/>
    <property type="evidence" value="ECO:0007669"/>
    <property type="project" value="TreeGrafter"/>
</dbReference>
<proteinExistence type="inferred from homology"/>
<evidence type="ECO:0000256" key="5">
    <source>
        <dbReference type="ARBA" id="ARBA00022737"/>
    </source>
</evidence>
<keyword evidence="9 13" id="KW-0472">Membrane</keyword>
<evidence type="ECO:0000313" key="17">
    <source>
        <dbReference type="Proteomes" id="UP000683360"/>
    </source>
</evidence>
<evidence type="ECO:0000259" key="14">
    <source>
        <dbReference type="Pfam" id="PF08441"/>
    </source>
</evidence>
<organism evidence="16 17">
    <name type="scientific">Mytilus edulis</name>
    <name type="common">Blue mussel</name>
    <dbReference type="NCBI Taxonomy" id="6550"/>
    <lineage>
        <taxon>Eukaryota</taxon>
        <taxon>Metazoa</taxon>
        <taxon>Spiralia</taxon>
        <taxon>Lophotrochozoa</taxon>
        <taxon>Mollusca</taxon>
        <taxon>Bivalvia</taxon>
        <taxon>Autobranchia</taxon>
        <taxon>Pteriomorphia</taxon>
        <taxon>Mytilida</taxon>
        <taxon>Mytiloidea</taxon>
        <taxon>Mytilidae</taxon>
        <taxon>Mytilinae</taxon>
        <taxon>Mytilus</taxon>
    </lineage>
</organism>
<sequence>MNIGGLFWLSIIVAVNSFNVDVKNTLTFSGPEKSYFGYSGILQDNWMVIGAPKDNLTSASNLVSPGVVYRCPVDFKGSTVPQCTQLPISTPETHTQDNQFLGGSMVDINGNIVVCAHLWKFPTNIDYTVGRCHVITKTNVDTNRRFPFTLNDLYDSNGFIFAYGMIGFSIARSKTSSVAILGAPGMNVKGGYVSFNVSQFGYHIYKAEDGADTKYFKPQSYMGYSITVGHFSGLSGCNNDHILMGMPRFASSTDGHVGSVVLVCGFNQNMVTSKQFFGNQIGSGFGYNVIIGSGFGYNVIVCDYNGDGKDDIMVAAPFQYLKRNPVGTADTGAVYIFLGTGNIDILNPINATLSGDNIPGGRFGTSMVNLGDINADGVDDIAISAPFEGSGVVYIYSGKSGEVKMKYSQKIYGQKIDSGLKNFGLFISQSHDMDSNLYSDFTIGSPIDNKMMLFRSRPVVVVTPRMQILPSPIPLNSSALDCSDGSSVEPCTTVTICFSFNGNKLDSVNSIEVNYHLYADTERTKQRKSSRVHIVYNSTAVRELYRQQLIITKGRQVCDMVYIRVIAADRQFFASLEDDMVVKMNYSLQEDSISGQVLPVLNPISKTSVSDKAIFQTGCQGQCNPDLVINLQTQQHNIVHGQTRQLVITVVLENRDEPAFAPNVVVKHSNNTKYVAHRALLQRGSVPVVCEEGMDNTTISCDCGNVLYQQQKAIFHLIFDVSVESLHQGDLNATDILLNVELNAIARVPAGVDNNNGNNAAQLIVPIEFHSLVQVTGKSQPEQGFVSFSTNNLPFIHTYDVYNTGPSPMITSEVFITLPQYKSQERVLHGSSIKVGTSSNSTDCTLVSINNSTVNPNKNDGNVITTPSSTVSTVIPVKNIVCDDIYDMSCLLIRCSLQRLAVDRSTRITVLFELDSTKFSFIQEQSVYFTTTAYVFPAETDFPFELLRNDTTKVSSILYPAKTERAVQSINLWIIVGGILAGIILLVVIGLVMWKVGFFKRKKREQVNEYKRKSQYYEKRKTQRLENARSKALSKVMSRSDEVILHET</sequence>
<dbReference type="Pfam" id="PF20805">
    <property type="entry name" value="Integrin_A_Ig_2"/>
    <property type="match status" value="1"/>
</dbReference>
<dbReference type="GO" id="GO:0007160">
    <property type="term" value="P:cell-matrix adhesion"/>
    <property type="evidence" value="ECO:0007669"/>
    <property type="project" value="TreeGrafter"/>
</dbReference>
<keyword evidence="7 13" id="KW-1133">Transmembrane helix</keyword>
<dbReference type="Gene3D" id="1.20.5.930">
    <property type="entry name" value="Bicelle-embedded integrin alpha(iib) transmembrane segment"/>
    <property type="match status" value="1"/>
</dbReference>
<dbReference type="AlphaFoldDB" id="A0A8S3QCD4"/>
<evidence type="ECO:0000256" key="10">
    <source>
        <dbReference type="ARBA" id="ARBA00023170"/>
    </source>
</evidence>
<dbReference type="InterPro" id="IPR013649">
    <property type="entry name" value="Integrin_alpha_Ig-like_1"/>
</dbReference>
<feature type="domain" description="Integrin alpha second immunoglobulin-like" evidence="15">
    <location>
        <begin position="622"/>
        <end position="732"/>
    </location>
</feature>
<dbReference type="GO" id="GO:0009897">
    <property type="term" value="C:external side of plasma membrane"/>
    <property type="evidence" value="ECO:0007669"/>
    <property type="project" value="TreeGrafter"/>
</dbReference>